<feature type="binding site" evidence="9">
    <location>
        <position position="76"/>
    </location>
    <ligand>
        <name>4-amino-2-methyl-5-(diphosphooxymethyl)pyrimidine</name>
        <dbReference type="ChEBI" id="CHEBI:57841"/>
    </ligand>
</feature>
<dbReference type="GO" id="GO:0009229">
    <property type="term" value="P:thiamine diphosphate biosynthetic process"/>
    <property type="evidence" value="ECO:0007669"/>
    <property type="project" value="UniProtKB-UniRule"/>
</dbReference>
<dbReference type="Gene3D" id="3.20.20.70">
    <property type="entry name" value="Aldolase class I"/>
    <property type="match status" value="1"/>
</dbReference>
<dbReference type="EMBL" id="FWXI01000014">
    <property type="protein sequence ID" value="SMC94246.1"/>
    <property type="molecule type" value="Genomic_DNA"/>
</dbReference>
<keyword evidence="4 9" id="KW-0460">Magnesium</keyword>
<feature type="binding site" evidence="9">
    <location>
        <position position="115"/>
    </location>
    <ligand>
        <name>4-amino-2-methyl-5-(diphosphooxymethyl)pyrimidine</name>
        <dbReference type="ChEBI" id="CHEBI:57841"/>
    </ligand>
</feature>
<dbReference type="STRING" id="112901.SAMN04488500_11484"/>
<dbReference type="GO" id="GO:0000287">
    <property type="term" value="F:magnesium ion binding"/>
    <property type="evidence" value="ECO:0007669"/>
    <property type="project" value="UniProtKB-UniRule"/>
</dbReference>
<comment type="cofactor">
    <cofactor evidence="9">
        <name>Mg(2+)</name>
        <dbReference type="ChEBI" id="CHEBI:18420"/>
    </cofactor>
    <text evidence="9">Binds 1 Mg(2+) ion per subunit.</text>
</comment>
<evidence type="ECO:0000256" key="10">
    <source>
        <dbReference type="RuleBase" id="RU003826"/>
    </source>
</evidence>
<keyword evidence="5 9" id="KW-0784">Thiamine biosynthesis</keyword>
<protein>
    <recommendedName>
        <fullName evidence="9">Thiamine-phosphate synthase</fullName>
        <shortName evidence="9">TP synthase</shortName>
        <shortName evidence="9">TPS</shortName>
        <ecNumber evidence="9">2.5.1.3</ecNumber>
    </recommendedName>
    <alternativeName>
        <fullName evidence="9">Thiamine-phosphate pyrophosphorylase</fullName>
        <shortName evidence="9">TMP pyrophosphorylase</shortName>
        <shortName evidence="9">TMP-PPase</shortName>
    </alternativeName>
</protein>
<feature type="binding site" evidence="9">
    <location>
        <position position="77"/>
    </location>
    <ligand>
        <name>Mg(2+)</name>
        <dbReference type="ChEBI" id="CHEBI:18420"/>
    </ligand>
</feature>
<dbReference type="UniPathway" id="UPA00060">
    <property type="reaction ID" value="UER00141"/>
</dbReference>
<evidence type="ECO:0000256" key="5">
    <source>
        <dbReference type="ARBA" id="ARBA00022977"/>
    </source>
</evidence>
<feature type="binding site" evidence="9">
    <location>
        <begin position="193"/>
        <end position="194"/>
    </location>
    <ligand>
        <name>2-[(2R,5Z)-2-carboxy-4-methylthiazol-5(2H)-ylidene]ethyl phosphate</name>
        <dbReference type="ChEBI" id="CHEBI:62899"/>
    </ligand>
</feature>
<evidence type="ECO:0000256" key="9">
    <source>
        <dbReference type="HAMAP-Rule" id="MF_00097"/>
    </source>
</evidence>
<organism evidence="13 14">
    <name type="scientific">Sporomusa malonica</name>
    <dbReference type="NCBI Taxonomy" id="112901"/>
    <lineage>
        <taxon>Bacteria</taxon>
        <taxon>Bacillati</taxon>
        <taxon>Bacillota</taxon>
        <taxon>Negativicutes</taxon>
        <taxon>Selenomonadales</taxon>
        <taxon>Sporomusaceae</taxon>
        <taxon>Sporomusa</taxon>
    </lineage>
</organism>
<evidence type="ECO:0000256" key="4">
    <source>
        <dbReference type="ARBA" id="ARBA00022842"/>
    </source>
</evidence>
<comment type="function">
    <text evidence="9">Condenses 4-methyl-5-(beta-hydroxyethyl)thiazole monophosphate (THZ-P) and 2-methyl-4-amino-5-hydroxymethyl pyrimidine pyrophosphate (HMP-PP) to form thiamine monophosphate (TMP).</text>
</comment>
<proteinExistence type="inferred from homology"/>
<dbReference type="InterPro" id="IPR034291">
    <property type="entry name" value="TMP_synthase"/>
</dbReference>
<evidence type="ECO:0000256" key="3">
    <source>
        <dbReference type="ARBA" id="ARBA00022723"/>
    </source>
</evidence>
<dbReference type="GO" id="GO:0004789">
    <property type="term" value="F:thiamine-phosphate diphosphorylase activity"/>
    <property type="evidence" value="ECO:0007669"/>
    <property type="project" value="UniProtKB-UniRule"/>
</dbReference>
<keyword evidence="3 9" id="KW-0479">Metal-binding</keyword>
<feature type="binding site" evidence="9">
    <location>
        <position position="96"/>
    </location>
    <ligand>
        <name>Mg(2+)</name>
        <dbReference type="ChEBI" id="CHEBI:18420"/>
    </ligand>
</feature>
<comment type="catalytic activity">
    <reaction evidence="7 9 10">
        <text>2-(2-carboxy-4-methylthiazol-5-yl)ethyl phosphate + 4-amino-2-methyl-5-(diphosphooxymethyl)pyrimidine + 2 H(+) = thiamine phosphate + CO2 + diphosphate</text>
        <dbReference type="Rhea" id="RHEA:47848"/>
        <dbReference type="ChEBI" id="CHEBI:15378"/>
        <dbReference type="ChEBI" id="CHEBI:16526"/>
        <dbReference type="ChEBI" id="CHEBI:33019"/>
        <dbReference type="ChEBI" id="CHEBI:37575"/>
        <dbReference type="ChEBI" id="CHEBI:57841"/>
        <dbReference type="ChEBI" id="CHEBI:62890"/>
        <dbReference type="EC" id="2.5.1.3"/>
    </reaction>
</comment>
<evidence type="ECO:0000259" key="12">
    <source>
        <dbReference type="Pfam" id="PF02581"/>
    </source>
</evidence>
<feature type="binding site" evidence="9">
    <location>
        <begin position="44"/>
        <end position="48"/>
    </location>
    <ligand>
        <name>4-amino-2-methyl-5-(diphosphooxymethyl)pyrimidine</name>
        <dbReference type="ChEBI" id="CHEBI:57841"/>
    </ligand>
</feature>
<evidence type="ECO:0000256" key="8">
    <source>
        <dbReference type="ARBA" id="ARBA00047883"/>
    </source>
</evidence>
<dbReference type="PANTHER" id="PTHR20857">
    <property type="entry name" value="THIAMINE-PHOSPHATE PYROPHOSPHORYLASE"/>
    <property type="match status" value="1"/>
</dbReference>
<dbReference type="GO" id="GO:0005737">
    <property type="term" value="C:cytoplasm"/>
    <property type="evidence" value="ECO:0007669"/>
    <property type="project" value="TreeGrafter"/>
</dbReference>
<feature type="binding site" evidence="9">
    <location>
        <begin position="142"/>
        <end position="144"/>
    </location>
    <ligand>
        <name>2-[(2R,5Z)-2-carboxy-4-methylthiazol-5(2H)-ylidene]ethyl phosphate</name>
        <dbReference type="ChEBI" id="CHEBI:62899"/>
    </ligand>
</feature>
<evidence type="ECO:0000313" key="13">
    <source>
        <dbReference type="EMBL" id="SMC94246.1"/>
    </source>
</evidence>
<accession>A0A1W2DAZ7</accession>
<dbReference type="CDD" id="cd00564">
    <property type="entry name" value="TMP_TenI"/>
    <property type="match status" value="1"/>
</dbReference>
<dbReference type="InterPro" id="IPR022998">
    <property type="entry name" value="ThiamineP_synth_TenI"/>
</dbReference>
<dbReference type="NCBIfam" id="TIGR00693">
    <property type="entry name" value="thiE"/>
    <property type="match status" value="1"/>
</dbReference>
<dbReference type="HAMAP" id="MF_00097">
    <property type="entry name" value="TMP_synthase"/>
    <property type="match status" value="1"/>
</dbReference>
<dbReference type="Proteomes" id="UP000192738">
    <property type="component" value="Unassembled WGS sequence"/>
</dbReference>
<evidence type="ECO:0000256" key="7">
    <source>
        <dbReference type="ARBA" id="ARBA00047851"/>
    </source>
</evidence>
<keyword evidence="2 9" id="KW-0808">Transferase</keyword>
<name>A0A1W2DAZ7_9FIRM</name>
<comment type="catalytic activity">
    <reaction evidence="6 9 10">
        <text>4-methyl-5-(2-phosphooxyethyl)-thiazole + 4-amino-2-methyl-5-(diphosphooxymethyl)pyrimidine + H(+) = thiamine phosphate + diphosphate</text>
        <dbReference type="Rhea" id="RHEA:22328"/>
        <dbReference type="ChEBI" id="CHEBI:15378"/>
        <dbReference type="ChEBI" id="CHEBI:33019"/>
        <dbReference type="ChEBI" id="CHEBI:37575"/>
        <dbReference type="ChEBI" id="CHEBI:57841"/>
        <dbReference type="ChEBI" id="CHEBI:58296"/>
        <dbReference type="EC" id="2.5.1.3"/>
    </reaction>
</comment>
<dbReference type="AlphaFoldDB" id="A0A1W2DAZ7"/>
<dbReference type="SUPFAM" id="SSF51391">
    <property type="entry name" value="Thiamin phosphate synthase"/>
    <property type="match status" value="1"/>
</dbReference>
<feature type="domain" description="Thiamine phosphate synthase/TenI" evidence="12">
    <location>
        <begin position="14"/>
        <end position="196"/>
    </location>
</feature>
<reference evidence="13 14" key="1">
    <citation type="submission" date="2017-04" db="EMBL/GenBank/DDBJ databases">
        <authorList>
            <person name="Afonso C.L."/>
            <person name="Miller P.J."/>
            <person name="Scott M.A."/>
            <person name="Spackman E."/>
            <person name="Goraichik I."/>
            <person name="Dimitrov K.M."/>
            <person name="Suarez D.L."/>
            <person name="Swayne D.E."/>
        </authorList>
    </citation>
    <scope>NUCLEOTIDE SEQUENCE [LARGE SCALE GENOMIC DNA]</scope>
    <source>
        <strain evidence="13 14">DSM 5090</strain>
    </source>
</reference>
<comment type="catalytic activity">
    <reaction evidence="8 9 10">
        <text>2-[(2R,5Z)-2-carboxy-4-methylthiazol-5(2H)-ylidene]ethyl phosphate + 4-amino-2-methyl-5-(diphosphooxymethyl)pyrimidine + 2 H(+) = thiamine phosphate + CO2 + diphosphate</text>
        <dbReference type="Rhea" id="RHEA:47844"/>
        <dbReference type="ChEBI" id="CHEBI:15378"/>
        <dbReference type="ChEBI" id="CHEBI:16526"/>
        <dbReference type="ChEBI" id="CHEBI:33019"/>
        <dbReference type="ChEBI" id="CHEBI:37575"/>
        <dbReference type="ChEBI" id="CHEBI:57841"/>
        <dbReference type="ChEBI" id="CHEBI:62899"/>
        <dbReference type="EC" id="2.5.1.3"/>
    </reaction>
</comment>
<keyword evidence="14" id="KW-1185">Reference proteome</keyword>
<evidence type="ECO:0000256" key="2">
    <source>
        <dbReference type="ARBA" id="ARBA00022679"/>
    </source>
</evidence>
<evidence type="ECO:0000256" key="1">
    <source>
        <dbReference type="ARBA" id="ARBA00005165"/>
    </source>
</evidence>
<dbReference type="GO" id="GO:0009228">
    <property type="term" value="P:thiamine biosynthetic process"/>
    <property type="evidence" value="ECO:0007669"/>
    <property type="project" value="UniProtKB-KW"/>
</dbReference>
<dbReference type="PANTHER" id="PTHR20857:SF15">
    <property type="entry name" value="THIAMINE-PHOSPHATE SYNTHASE"/>
    <property type="match status" value="1"/>
</dbReference>
<dbReference type="Pfam" id="PF02581">
    <property type="entry name" value="TMP-TENI"/>
    <property type="match status" value="1"/>
</dbReference>
<feature type="binding site" evidence="9">
    <location>
        <position position="173"/>
    </location>
    <ligand>
        <name>2-[(2R,5Z)-2-carboxy-4-methylthiazol-5(2H)-ylidene]ethyl phosphate</name>
        <dbReference type="ChEBI" id="CHEBI:62899"/>
    </ligand>
</feature>
<dbReference type="InterPro" id="IPR013785">
    <property type="entry name" value="Aldolase_TIM"/>
</dbReference>
<evidence type="ECO:0000313" key="14">
    <source>
        <dbReference type="Proteomes" id="UP000192738"/>
    </source>
</evidence>
<dbReference type="InterPro" id="IPR036206">
    <property type="entry name" value="ThiamineP_synth_sf"/>
</dbReference>
<dbReference type="FunFam" id="3.20.20.70:FF:000096">
    <property type="entry name" value="Thiamine-phosphate synthase"/>
    <property type="match status" value="1"/>
</dbReference>
<dbReference type="EC" id="2.5.1.3" evidence="9"/>
<gene>
    <name evidence="9" type="primary">thiE</name>
    <name evidence="13" type="ORF">SAMN04488500_11484</name>
</gene>
<comment type="pathway">
    <text evidence="1 9 11">Cofactor biosynthesis; thiamine diphosphate biosynthesis; thiamine phosphate from 4-amino-2-methyl-5-diphosphomethylpyrimidine and 4-methyl-5-(2-phosphoethyl)-thiazole: step 1/1.</text>
</comment>
<evidence type="ECO:0000256" key="6">
    <source>
        <dbReference type="ARBA" id="ARBA00047334"/>
    </source>
</evidence>
<evidence type="ECO:0000256" key="11">
    <source>
        <dbReference type="RuleBase" id="RU004253"/>
    </source>
</evidence>
<feature type="binding site" evidence="9">
    <location>
        <position position="145"/>
    </location>
    <ligand>
        <name>4-amino-2-methyl-5-(diphosphooxymethyl)pyrimidine</name>
        <dbReference type="ChEBI" id="CHEBI:57841"/>
    </ligand>
</feature>
<sequence>MHKPGMSNFLTTDIYALTAEEFSLGRNNVEVVELLIAAGIKVIQYREKDKKAGQMYEECLKIREITRNAGVTFIVNDHIDLAILVAADGVHIGQKDLPPAKVRELIGSDMILGLSTHSPEQVKAAVAIGCVDYIGVGPIFATHTKKDVCEPVGLAYLEYVAKNHEIPFVAIGGIKEHNIQEVKQHGAKIFVLVTDIVGSPDIPAKVRSIRQALNKVDLASDGVLTPPEG</sequence>
<comment type="similarity">
    <text evidence="9 10">Belongs to the thiamine-phosphate synthase family.</text>
</comment>